<dbReference type="AlphaFoldDB" id="A0A151ZCR1"/>
<gene>
    <name evidence="12" type="ORF">DLAC_07526</name>
</gene>
<dbReference type="EMBL" id="LODT01000034">
    <property type="protein sequence ID" value="KYQ91742.1"/>
    <property type="molecule type" value="Genomic_DNA"/>
</dbReference>
<evidence type="ECO:0000256" key="4">
    <source>
        <dbReference type="ARBA" id="ARBA00022540"/>
    </source>
</evidence>
<evidence type="ECO:0000256" key="3">
    <source>
        <dbReference type="ARBA" id="ARBA00022490"/>
    </source>
</evidence>
<keyword evidence="4 12" id="KW-0396">Initiation factor</keyword>
<evidence type="ECO:0000313" key="12">
    <source>
        <dbReference type="EMBL" id="KYQ91742.1"/>
    </source>
</evidence>
<comment type="subunit">
    <text evidence="9">Component of the translation initiation factor 2B (eIF2B) complex which is a heterodecamer of two sets of five different subunits: alpha, beta, gamma, delta and epsilon. Subunits alpha, beta and delta comprise a regulatory subcomplex and subunits epsilon and gamma comprise a catalytic subcomplex. Within the complex, the hexameric regulatory complex resides at the center, with the two heterodimeric catalytic subcomplexes bound on opposite sides.</text>
</comment>
<name>A0A151ZCR1_TIELA</name>
<sequence length="454" mass="51139">MSVYASEFQVVIVATDRGTGIHRLSPIDEKLPHSLLPVANRPLISYQLELLEKVGFKTNKSPVIAIVSENSHAKIRQYVSEIYKDKIEVDFVVIKENISTCEMLFKIKDKIKSNYFIFMNNNLIVDDSFLTQMTDLHRINDSSLTVLLRPKDPKVKSTENLFTDYIALDESKQRIIMMESATELEDDVIVTKTLLKNFPNLTIYNNLQDTQFYIFSRWVLDLISEDQKNKYPQFFDVKKQLIPYLLKCQIPGAVKTPLPESAINNTQELAKSISSTASPFNSKNILDISGKKAATVKCFAYMFNSEKGYCMNVNTIASYQQVNRDITRGETMFQPYEDKDPIKNNYIDPTAKVTPTAVGPECIIGESTTFGDRCSIKVSVIGKHCKIGPNVRIENSIIMDHVTIDEQCKISSSIIGNDVDIKKGCEIKESKIASGTTVSDKQTFKKSIGANVAN</sequence>
<dbReference type="Pfam" id="PF25084">
    <property type="entry name" value="LbH_EIF2B"/>
    <property type="match status" value="1"/>
</dbReference>
<dbReference type="GO" id="GO:0005851">
    <property type="term" value="C:eukaryotic translation initiation factor 2B complex"/>
    <property type="evidence" value="ECO:0007669"/>
    <property type="project" value="TreeGrafter"/>
</dbReference>
<evidence type="ECO:0000256" key="1">
    <source>
        <dbReference type="ARBA" id="ARBA00004514"/>
    </source>
</evidence>
<dbReference type="FunCoup" id="A0A151ZCR1">
    <property type="interactions" value="346"/>
</dbReference>
<dbReference type="OrthoDB" id="10250549at2759"/>
<protein>
    <recommendedName>
        <fullName evidence="6">Translation initiation factor eIF2B subunit gamma</fullName>
    </recommendedName>
    <alternativeName>
        <fullName evidence="7">eIF2B GDP-GTP exchange factor subunit gamma</fullName>
    </alternativeName>
</protein>
<evidence type="ECO:0000259" key="11">
    <source>
        <dbReference type="Pfam" id="PF25084"/>
    </source>
</evidence>
<dbReference type="Proteomes" id="UP000076078">
    <property type="component" value="Unassembled WGS sequence"/>
</dbReference>
<evidence type="ECO:0000256" key="8">
    <source>
        <dbReference type="ARBA" id="ARBA00045373"/>
    </source>
</evidence>
<dbReference type="OMA" id="NCVINPK"/>
<feature type="domain" description="EIF2B subunit epsilon/gamma LbH" evidence="11">
    <location>
        <begin position="349"/>
        <end position="438"/>
    </location>
</feature>
<evidence type="ECO:0000256" key="9">
    <source>
        <dbReference type="ARBA" id="ARBA00046432"/>
    </source>
</evidence>
<dbReference type="STRING" id="361077.A0A151ZCR1"/>
<dbReference type="GO" id="GO:0005829">
    <property type="term" value="C:cytosol"/>
    <property type="evidence" value="ECO:0007669"/>
    <property type="project" value="UniProtKB-SubCell"/>
</dbReference>
<comment type="caution">
    <text evidence="12">The sequence shown here is derived from an EMBL/GenBank/DDBJ whole genome shotgun (WGS) entry which is preliminary data.</text>
</comment>
<organism evidence="12 13">
    <name type="scientific">Tieghemostelium lacteum</name>
    <name type="common">Slime mold</name>
    <name type="synonym">Dictyostelium lacteum</name>
    <dbReference type="NCBI Taxonomy" id="361077"/>
    <lineage>
        <taxon>Eukaryota</taxon>
        <taxon>Amoebozoa</taxon>
        <taxon>Evosea</taxon>
        <taxon>Eumycetozoa</taxon>
        <taxon>Dictyostelia</taxon>
        <taxon>Dictyosteliales</taxon>
        <taxon>Raperosteliaceae</taxon>
        <taxon>Tieghemostelium</taxon>
    </lineage>
</organism>
<proteinExistence type="inferred from homology"/>
<reference evidence="12 13" key="1">
    <citation type="submission" date="2015-12" db="EMBL/GenBank/DDBJ databases">
        <title>Dictyostelia acquired genes for synthesis and detection of signals that induce cell-type specialization by lateral gene transfer from prokaryotes.</title>
        <authorList>
            <person name="Gloeckner G."/>
            <person name="Schaap P."/>
        </authorList>
    </citation>
    <scope>NUCLEOTIDE SEQUENCE [LARGE SCALE GENOMIC DNA]</scope>
    <source>
        <strain evidence="12 13">TK</strain>
    </source>
</reference>
<feature type="domain" description="Nucleotidyl transferase" evidence="10">
    <location>
        <begin position="22"/>
        <end position="151"/>
    </location>
</feature>
<evidence type="ECO:0000313" key="13">
    <source>
        <dbReference type="Proteomes" id="UP000076078"/>
    </source>
</evidence>
<dbReference type="InterPro" id="IPR056764">
    <property type="entry name" value="LbH_EIF2B3/5"/>
</dbReference>
<dbReference type="GO" id="GO:0003743">
    <property type="term" value="F:translation initiation factor activity"/>
    <property type="evidence" value="ECO:0007669"/>
    <property type="project" value="UniProtKB-KW"/>
</dbReference>
<dbReference type="SUPFAM" id="SSF53448">
    <property type="entry name" value="Nucleotide-diphospho-sugar transferases"/>
    <property type="match status" value="1"/>
</dbReference>
<dbReference type="Gene3D" id="3.90.550.10">
    <property type="entry name" value="Spore Coat Polysaccharide Biosynthesis Protein SpsA, Chain A"/>
    <property type="match status" value="1"/>
</dbReference>
<evidence type="ECO:0000256" key="7">
    <source>
        <dbReference type="ARBA" id="ARBA00044229"/>
    </source>
</evidence>
<comment type="subcellular location">
    <subcellularLocation>
        <location evidence="1">Cytoplasm</location>
        <location evidence="1">Cytosol</location>
    </subcellularLocation>
</comment>
<comment type="similarity">
    <text evidence="2">Belongs to the eIF-2B gamma/epsilon subunits family.</text>
</comment>
<dbReference type="PANTHER" id="PTHR45989:SF1">
    <property type="entry name" value="TRANSLATION INITIATION FACTOR EIF-2B SUBUNIT GAMMA"/>
    <property type="match status" value="1"/>
</dbReference>
<dbReference type="InParanoid" id="A0A151ZCR1"/>
<dbReference type="GO" id="GO:0002183">
    <property type="term" value="P:cytoplasmic translational initiation"/>
    <property type="evidence" value="ECO:0007669"/>
    <property type="project" value="TreeGrafter"/>
</dbReference>
<dbReference type="InterPro" id="IPR005835">
    <property type="entry name" value="NTP_transferase_dom"/>
</dbReference>
<evidence type="ECO:0000259" key="10">
    <source>
        <dbReference type="Pfam" id="PF00483"/>
    </source>
</evidence>
<evidence type="ECO:0000256" key="6">
    <source>
        <dbReference type="ARBA" id="ARBA00044196"/>
    </source>
</evidence>
<dbReference type="InterPro" id="IPR051960">
    <property type="entry name" value="eIF2B_gamma"/>
</dbReference>
<dbReference type="PANTHER" id="PTHR45989">
    <property type="entry name" value="TRANSLATION INITIATION FACTOR EIF-2B SUBUNIT GAMMA"/>
    <property type="match status" value="1"/>
</dbReference>
<keyword evidence="3" id="KW-0963">Cytoplasm</keyword>
<evidence type="ECO:0000256" key="2">
    <source>
        <dbReference type="ARBA" id="ARBA00007878"/>
    </source>
</evidence>
<keyword evidence="13" id="KW-1185">Reference proteome</keyword>
<dbReference type="GO" id="GO:0005085">
    <property type="term" value="F:guanyl-nucleotide exchange factor activity"/>
    <property type="evidence" value="ECO:0007669"/>
    <property type="project" value="TreeGrafter"/>
</dbReference>
<dbReference type="Gene3D" id="2.160.10.10">
    <property type="entry name" value="Hexapeptide repeat proteins"/>
    <property type="match status" value="1"/>
</dbReference>
<accession>A0A151ZCR1</accession>
<evidence type="ECO:0000256" key="5">
    <source>
        <dbReference type="ARBA" id="ARBA00022917"/>
    </source>
</evidence>
<dbReference type="Pfam" id="PF00483">
    <property type="entry name" value="NTP_transferase"/>
    <property type="match status" value="1"/>
</dbReference>
<comment type="function">
    <text evidence="8">Acts as a component of the translation initiation factor 2B (eIF2B) complex, which catalyzes the exchange of GDP for GTP on the eukaryotic initiation factor 2 (eIF2) complex gamma subunit. Its guanine nucleotide exchange factor activity is repressed when bound to eIF2 complex phosphorylated on the alpha subunit, thereby limiting the amount of methionyl-initiator methionine tRNA available to the ribosome and consequently global translation is repressed.</text>
</comment>
<keyword evidence="5" id="KW-0648">Protein biosynthesis</keyword>
<dbReference type="InterPro" id="IPR029044">
    <property type="entry name" value="Nucleotide-diphossugar_trans"/>
</dbReference>